<keyword evidence="2" id="KW-0028">Amino-acid biosynthesis</keyword>
<dbReference type="Pfam" id="PF07736">
    <property type="entry name" value="CM_1"/>
    <property type="match status" value="1"/>
</dbReference>
<keyword evidence="3" id="KW-0812">Transmembrane</keyword>
<keyword evidence="5" id="KW-1185">Reference proteome</keyword>
<reference evidence="4" key="1">
    <citation type="submission" date="2024-05" db="EMBL/GenBank/DDBJ databases">
        <title>Isolation and characterization of Sporomusa carbonis sp. nov., a carboxydotrophic hydrogenogen in the genus of Sporomusa isolated from a charcoal burning pile.</title>
        <authorList>
            <person name="Boeer T."/>
            <person name="Rosenbaum F."/>
            <person name="Eysell L."/>
            <person name="Mueller V."/>
            <person name="Daniel R."/>
            <person name="Poehlein A."/>
        </authorList>
    </citation>
    <scope>NUCLEOTIDE SEQUENCE [LARGE SCALE GENOMIC DNA]</scope>
    <source>
        <strain evidence="4">DSM 10669</strain>
    </source>
</reference>
<protein>
    <recommendedName>
        <fullName evidence="1 2">chorismate mutase</fullName>
        <ecNumber evidence="1 2">5.4.99.5</ecNumber>
    </recommendedName>
</protein>
<sequence>MTVILAGAINRQNRINNITMYKASRKNTNLCVYYMVVYLILSWGVVIILRGIRGATTVTTNNREEIFECVAELLAAILRENLLNTEDIGAVIFSSTPDLNAAFPAAGARKFGWTQVPLFGTQEIECPDAPALCIRVLILWNTDLRQQGIKNVYLHGAASLRQDI</sequence>
<dbReference type="EC" id="5.4.99.5" evidence="1 2"/>
<keyword evidence="2" id="KW-0413">Isomerase</keyword>
<dbReference type="RefSeq" id="WP_373665476.1">
    <property type="nucleotide sequence ID" value="NZ_CP155573.1"/>
</dbReference>
<dbReference type="CDD" id="cd02185">
    <property type="entry name" value="AroH"/>
    <property type="match status" value="1"/>
</dbReference>
<dbReference type="InterPro" id="IPR035959">
    <property type="entry name" value="RutC-like_sf"/>
</dbReference>
<name>A0ABZ3IJR3_9FIRM</name>
<feature type="transmembrane region" description="Helical" evidence="3">
    <location>
        <begin position="30"/>
        <end position="52"/>
    </location>
</feature>
<dbReference type="EMBL" id="CP155573">
    <property type="protein sequence ID" value="XFO65927.1"/>
    <property type="molecule type" value="Genomic_DNA"/>
</dbReference>
<comment type="catalytic activity">
    <reaction evidence="2">
        <text>chorismate = prephenate</text>
        <dbReference type="Rhea" id="RHEA:13897"/>
        <dbReference type="ChEBI" id="CHEBI:29748"/>
        <dbReference type="ChEBI" id="CHEBI:29934"/>
        <dbReference type="EC" id="5.4.99.5"/>
    </reaction>
</comment>
<keyword evidence="3" id="KW-1133">Transmembrane helix</keyword>
<dbReference type="PANTHER" id="PTHR21164">
    <property type="entry name" value="CHORISMATE MUTASE"/>
    <property type="match status" value="1"/>
</dbReference>
<organism evidence="4 5">
    <name type="scientific">Sporomusa silvacetica DSM 10669</name>
    <dbReference type="NCBI Taxonomy" id="1123289"/>
    <lineage>
        <taxon>Bacteria</taxon>
        <taxon>Bacillati</taxon>
        <taxon>Bacillota</taxon>
        <taxon>Negativicutes</taxon>
        <taxon>Selenomonadales</taxon>
        <taxon>Sporomusaceae</taxon>
        <taxon>Sporomusa</taxon>
    </lineage>
</organism>
<dbReference type="InterPro" id="IPR008243">
    <property type="entry name" value="Chorismate_mutase_AroH"/>
</dbReference>
<accession>A0ABZ3IJR3</accession>
<proteinExistence type="predicted"/>
<gene>
    <name evidence="4" type="ORF">SPSIL_020750</name>
</gene>
<dbReference type="Proteomes" id="UP000216752">
    <property type="component" value="Chromosome"/>
</dbReference>
<evidence type="ECO:0000256" key="2">
    <source>
        <dbReference type="PROSITE-ProRule" id="PRU00514"/>
    </source>
</evidence>
<dbReference type="SUPFAM" id="SSF55298">
    <property type="entry name" value="YjgF-like"/>
    <property type="match status" value="1"/>
</dbReference>
<evidence type="ECO:0000313" key="5">
    <source>
        <dbReference type="Proteomes" id="UP000216752"/>
    </source>
</evidence>
<dbReference type="PANTHER" id="PTHR21164:SF0">
    <property type="entry name" value="CHORISMATE MUTASE AROH"/>
    <property type="match status" value="1"/>
</dbReference>
<evidence type="ECO:0000256" key="3">
    <source>
        <dbReference type="SAM" id="Phobius"/>
    </source>
</evidence>
<evidence type="ECO:0000256" key="1">
    <source>
        <dbReference type="NCBIfam" id="TIGR01796"/>
    </source>
</evidence>
<dbReference type="NCBIfam" id="TIGR01796">
    <property type="entry name" value="CM_mono_aroH"/>
    <property type="match status" value="1"/>
</dbReference>
<keyword evidence="3" id="KW-0472">Membrane</keyword>
<keyword evidence="2" id="KW-0057">Aromatic amino acid biosynthesis</keyword>
<dbReference type="Gene3D" id="3.30.1330.40">
    <property type="entry name" value="RutC-like"/>
    <property type="match status" value="1"/>
</dbReference>
<evidence type="ECO:0000313" key="4">
    <source>
        <dbReference type="EMBL" id="XFO65927.1"/>
    </source>
</evidence>
<dbReference type="PROSITE" id="PS51167">
    <property type="entry name" value="CHORISMATE_MUT_1"/>
    <property type="match status" value="1"/>
</dbReference>